<name>A0A327ZP45_9ACTN</name>
<feature type="chain" id="PRO_5016390535" evidence="2">
    <location>
        <begin position="20"/>
        <end position="328"/>
    </location>
</feature>
<comment type="caution">
    <text evidence="4">The sequence shown here is derived from an EMBL/GenBank/DDBJ whole genome shotgun (WGS) entry which is preliminary data.</text>
</comment>
<reference evidence="4 5" key="1">
    <citation type="submission" date="2018-06" db="EMBL/GenBank/DDBJ databases">
        <title>Genomic Encyclopedia of Type Strains, Phase III (KMG-III): the genomes of soil and plant-associated and newly described type strains.</title>
        <authorList>
            <person name="Whitman W."/>
        </authorList>
    </citation>
    <scope>NUCLEOTIDE SEQUENCE [LARGE SCALE GENOMIC DNA]</scope>
    <source>
        <strain evidence="4 5">CGMCC 4.7090</strain>
    </source>
</reference>
<evidence type="ECO:0000256" key="1">
    <source>
        <dbReference type="SAM" id="Phobius"/>
    </source>
</evidence>
<protein>
    <submittedName>
        <fullName evidence="4">Uncharacterized protein DUF1648</fullName>
    </submittedName>
</protein>
<feature type="transmembrane region" description="Helical" evidence="1">
    <location>
        <begin position="106"/>
        <end position="128"/>
    </location>
</feature>
<organism evidence="4 5">
    <name type="scientific">Actinoplanes lutulentus</name>
    <dbReference type="NCBI Taxonomy" id="1287878"/>
    <lineage>
        <taxon>Bacteria</taxon>
        <taxon>Bacillati</taxon>
        <taxon>Actinomycetota</taxon>
        <taxon>Actinomycetes</taxon>
        <taxon>Micromonosporales</taxon>
        <taxon>Micromonosporaceae</taxon>
        <taxon>Actinoplanes</taxon>
    </lineage>
</organism>
<gene>
    <name evidence="4" type="ORF">B0I29_101304</name>
</gene>
<feature type="transmembrane region" description="Helical" evidence="1">
    <location>
        <begin position="216"/>
        <end position="234"/>
    </location>
</feature>
<sequence length="328" mass="33843">MRRLWAAAAAVWLPVAVTAATGTWLSDLPDRIATHWNGSGAANGFSPATGFWVGTLIAGVLAGVAALVAAAVAAPAFRAANEPAGGKSADDLARYVRRIAAGRTTVIGAGAVAGAATGVWVATATATLADSGDPRLGWRFGYLAIGLAWGLVVWLIAGRAPRIDVPAQEPVDALDLGPTERAAWSTTLRSPIMMTAMAVSAAGVALAAAIMQPGLWFVVLVPVIAAFALGRVRVTADRRGLRLTSAIGGFAFKRIALDEITGAEVAEINPIEWGGWGYRVKARSSALVLRGGPGLVLQLRDGRRFAVTLDDPRTPAALINGLRANSTN</sequence>
<keyword evidence="1" id="KW-1133">Transmembrane helix</keyword>
<proteinExistence type="predicted"/>
<evidence type="ECO:0000256" key="2">
    <source>
        <dbReference type="SAM" id="SignalP"/>
    </source>
</evidence>
<feature type="domain" description="DUF1648" evidence="3">
    <location>
        <begin position="18"/>
        <end position="56"/>
    </location>
</feature>
<keyword evidence="1" id="KW-0812">Transmembrane</keyword>
<feature type="transmembrane region" description="Helical" evidence="1">
    <location>
        <begin position="191"/>
        <end position="210"/>
    </location>
</feature>
<keyword evidence="5" id="KW-1185">Reference proteome</keyword>
<dbReference type="AlphaFoldDB" id="A0A327ZP45"/>
<accession>A0A327ZP45</accession>
<dbReference type="Proteomes" id="UP000249341">
    <property type="component" value="Unassembled WGS sequence"/>
</dbReference>
<dbReference type="RefSeq" id="WP_111646970.1">
    <property type="nucleotide sequence ID" value="NZ_JACHWI010000001.1"/>
</dbReference>
<keyword evidence="1" id="KW-0472">Membrane</keyword>
<feature type="signal peptide" evidence="2">
    <location>
        <begin position="1"/>
        <end position="19"/>
    </location>
</feature>
<dbReference type="OrthoDB" id="4303577at2"/>
<keyword evidence="2" id="KW-0732">Signal</keyword>
<feature type="transmembrane region" description="Helical" evidence="1">
    <location>
        <begin position="140"/>
        <end position="157"/>
    </location>
</feature>
<evidence type="ECO:0000313" key="5">
    <source>
        <dbReference type="Proteomes" id="UP000249341"/>
    </source>
</evidence>
<dbReference type="Pfam" id="PF07853">
    <property type="entry name" value="DUF1648"/>
    <property type="match status" value="1"/>
</dbReference>
<evidence type="ECO:0000259" key="3">
    <source>
        <dbReference type="Pfam" id="PF07853"/>
    </source>
</evidence>
<dbReference type="EMBL" id="QLMJ01000001">
    <property type="protein sequence ID" value="RAK43174.1"/>
    <property type="molecule type" value="Genomic_DNA"/>
</dbReference>
<dbReference type="InterPro" id="IPR012867">
    <property type="entry name" value="DUF1648"/>
</dbReference>
<evidence type="ECO:0000313" key="4">
    <source>
        <dbReference type="EMBL" id="RAK43174.1"/>
    </source>
</evidence>
<feature type="transmembrane region" description="Helical" evidence="1">
    <location>
        <begin position="51"/>
        <end position="77"/>
    </location>
</feature>